<dbReference type="InterPro" id="IPR002076">
    <property type="entry name" value="ELO_fam"/>
</dbReference>
<dbReference type="PROSITE" id="PS01188">
    <property type="entry name" value="ELO"/>
    <property type="match status" value="2"/>
</dbReference>
<accession>A0A2A6CNG7</accession>
<dbReference type="GO" id="GO:0042761">
    <property type="term" value="P:very long-chain fatty acid biosynthetic process"/>
    <property type="evidence" value="ECO:0000318"/>
    <property type="project" value="GO_Central"/>
</dbReference>
<evidence type="ECO:0000256" key="9">
    <source>
        <dbReference type="ARBA" id="ARBA00023136"/>
    </source>
</evidence>
<evidence type="ECO:0000256" key="8">
    <source>
        <dbReference type="ARBA" id="ARBA00023098"/>
    </source>
</evidence>
<feature type="transmembrane region" description="Helical" evidence="11">
    <location>
        <begin position="72"/>
        <end position="95"/>
    </location>
</feature>
<sequence length="1125" mass="128339">MLDWEQFATVRFDTNELIAISTAKEFSYSRAQKWMREHEMFSIQIVVIYLLAIFVMKQFMRSREPFKLACPIRAWNISIACLSGACAAGMTAEFFTTLFHRGVNGTSLCSSSDTFFHGVNGFFLWAYHIIRLFEFTDTLFIILRKQPLLFIHWYHHALTLYISWYTFARPSPFSRYGIYVNAIIHTAMYTYYFLRASKIHVPLFIAKAITAAQIVQFVIVFWSVAAPAVIKFGYGMPCELDTSGWLLALFMDLCYLYLFIDFYRGKYNKKSENREQAEKREKKLENLIKMISAERLWVVKFNATELYDIITAHKFDRHRAGRWMDDHIVFTFQAGFLYLVTIFSLQKWMQNREAFKLQFPVAAWNFSIALLSGVCAAIITPEFFSNLAEQGFEATLCSTREEVFSGAPGLAIFLLIFARLPEFMDTLFIVLRKQPLLFIHYYHHAFTLCFTWSTYSFYAPASRHPAYVNALIHTVMYSYYFATTLKFRPPAFVARCITLAQIVQFVYIFYTLVHLTTLFLTLGDACLQDPTGLAWTWFMDISYLYLFVDFYMNKYTASKKPKDSLKLPCLNNVYKDRTVFITGASGFLGKVMIEKMLHALPGIKRIYVLIRPSKGKSGADRWNELVKSELFNRVRRDGPTALDKVVAVEGDIALPDLGISPADLKRVLAETSMVFHCAATIRFNLPLKEAANLNMQGVRRLITLCHRMPLLKCYLHCSTCYVGADRKGTLVEERLYEPLCDPHKLIEASEWMRDDVFECISRGACKSFGNTYCFTKALAEASTLLPQHSYSPPPPPFGAHIVVKDAAGLPAIIFRPSVVGNVWRDGIPGWADAFQGVAAMFAACGTGAIARVPLAERDFFDFVPVDAVSSAMIAAAAHRACSSAPGIPVVHCNSSTLNPLYFTEHRPAVMEAAFKYPLDNIMATPVFSMLGSDPLERRMHRLRASHLGPALDRIGALVGRKPYWGRAYGRIAEAYTELTKFGANYAFATRNLLVLRDCLTDEDKETFNFDVRQVDWKAYLFDVWLGMKVFLMKDNIVDHERVRAARRNVRLMQLKDALVTFVMCYLCTALLTGSMTAWHIFLPLTAIMHGYCSVFTYQPCGIASIHDYKKRVEDAMGEPLKPMKS</sequence>
<feature type="transmembrane region" description="Helical" evidence="11">
    <location>
        <begin position="204"/>
        <end position="225"/>
    </location>
</feature>
<evidence type="ECO:0000313" key="13">
    <source>
        <dbReference type="Proteomes" id="UP000005239"/>
    </source>
</evidence>
<evidence type="ECO:0000256" key="11">
    <source>
        <dbReference type="RuleBase" id="RU361115"/>
    </source>
</evidence>
<comment type="catalytic activity">
    <reaction evidence="11">
        <text>a very-long-chain acyl-CoA + malonyl-CoA + H(+) = a very-long-chain 3-oxoacyl-CoA + CO2 + CoA</text>
        <dbReference type="Rhea" id="RHEA:32727"/>
        <dbReference type="ChEBI" id="CHEBI:15378"/>
        <dbReference type="ChEBI" id="CHEBI:16526"/>
        <dbReference type="ChEBI" id="CHEBI:57287"/>
        <dbReference type="ChEBI" id="CHEBI:57384"/>
        <dbReference type="ChEBI" id="CHEBI:90725"/>
        <dbReference type="ChEBI" id="CHEBI:90736"/>
        <dbReference type="EC" id="2.3.1.199"/>
    </reaction>
</comment>
<keyword evidence="8 11" id="KW-0443">Lipid metabolism</keyword>
<feature type="transmembrane region" description="Helical" evidence="11">
    <location>
        <begin position="357"/>
        <end position="379"/>
    </location>
</feature>
<feature type="transmembrane region" description="Helical" evidence="11">
    <location>
        <begin position="1057"/>
        <end position="1081"/>
    </location>
</feature>
<evidence type="ECO:0000256" key="3">
    <source>
        <dbReference type="ARBA" id="ARBA00022516"/>
    </source>
</evidence>
<dbReference type="GO" id="GO:0005789">
    <property type="term" value="C:endoplasmic reticulum membrane"/>
    <property type="evidence" value="ECO:0000318"/>
    <property type="project" value="GO_Central"/>
</dbReference>
<dbReference type="Gene3D" id="3.40.50.720">
    <property type="entry name" value="NAD(P)-binding Rossmann-like Domain"/>
    <property type="match status" value="1"/>
</dbReference>
<dbReference type="FunFam" id="3.40.50.720:FF:000751">
    <property type="entry name" value="Fatty acyl-CoA reductase"/>
    <property type="match status" value="1"/>
</dbReference>
<feature type="transmembrane region" description="Helical" evidence="11">
    <location>
        <begin position="173"/>
        <end position="192"/>
    </location>
</feature>
<feature type="transmembrane region" description="Helical" evidence="11">
    <location>
        <begin position="148"/>
        <end position="167"/>
    </location>
</feature>
<gene>
    <name evidence="12" type="primary">WBGene00113484</name>
</gene>
<feature type="transmembrane region" description="Helical" evidence="11">
    <location>
        <begin position="41"/>
        <end position="60"/>
    </location>
</feature>
<evidence type="ECO:0000256" key="5">
    <source>
        <dbReference type="ARBA" id="ARBA00022692"/>
    </source>
</evidence>
<dbReference type="CDD" id="cd09071">
    <property type="entry name" value="FAR_C"/>
    <property type="match status" value="1"/>
</dbReference>
<keyword evidence="4 11" id="KW-0808">Transferase</keyword>
<dbReference type="EnsemblMetazoa" id="PPA23930.1">
    <property type="protein sequence ID" value="PPA23930.1"/>
    <property type="gene ID" value="WBGene00113484"/>
</dbReference>
<evidence type="ECO:0000256" key="4">
    <source>
        <dbReference type="ARBA" id="ARBA00022679"/>
    </source>
</evidence>
<feature type="transmembrane region" description="Helical" evidence="11">
    <location>
        <begin position="533"/>
        <end position="552"/>
    </location>
</feature>
<dbReference type="Pfam" id="PF01151">
    <property type="entry name" value="ELO"/>
    <property type="match status" value="2"/>
</dbReference>
<accession>A0A8R1UH09</accession>
<comment type="caution">
    <text evidence="11">Lacks conserved residue(s) required for the propagation of feature annotation.</text>
</comment>
<feature type="transmembrane region" description="Helical" evidence="11">
    <location>
        <begin position="441"/>
        <end position="460"/>
    </location>
</feature>
<keyword evidence="5 11" id="KW-0812">Transmembrane</keyword>
<dbReference type="PANTHER" id="PTHR11157">
    <property type="entry name" value="FATTY ACID ACYL TRANSFERASE-RELATED"/>
    <property type="match status" value="1"/>
</dbReference>
<dbReference type="CDD" id="cd05236">
    <property type="entry name" value="FAR-N_SDR_e"/>
    <property type="match status" value="1"/>
</dbReference>
<protein>
    <recommendedName>
        <fullName evidence="11">Elongation of very long chain fatty acids protein</fullName>
        <ecNumber evidence="11">2.3.1.199</ecNumber>
    </recommendedName>
    <alternativeName>
        <fullName evidence="11">Very-long-chain 3-oxoacyl-CoA synthase</fullName>
    </alternativeName>
</protein>
<keyword evidence="13" id="KW-1185">Reference proteome</keyword>
<keyword evidence="10 11" id="KW-0275">Fatty acid biosynthesis</keyword>
<dbReference type="GO" id="GO:0019367">
    <property type="term" value="P:fatty acid elongation, saturated fatty acid"/>
    <property type="evidence" value="ECO:0000318"/>
    <property type="project" value="GO_Central"/>
</dbReference>
<evidence type="ECO:0000313" key="12">
    <source>
        <dbReference type="EnsemblMetazoa" id="PPA23930.1"/>
    </source>
</evidence>
<dbReference type="EC" id="2.3.1.199" evidence="11"/>
<keyword evidence="9 11" id="KW-0472">Membrane</keyword>
<feature type="transmembrane region" description="Helical" evidence="11">
    <location>
        <begin position="492"/>
        <end position="513"/>
    </location>
</feature>
<reference evidence="13" key="1">
    <citation type="journal article" date="2008" name="Nat. Genet.">
        <title>The Pristionchus pacificus genome provides a unique perspective on nematode lifestyle and parasitism.</title>
        <authorList>
            <person name="Dieterich C."/>
            <person name="Clifton S.W."/>
            <person name="Schuster L.N."/>
            <person name="Chinwalla A."/>
            <person name="Delehaunty K."/>
            <person name="Dinkelacker I."/>
            <person name="Fulton L."/>
            <person name="Fulton R."/>
            <person name="Godfrey J."/>
            <person name="Minx P."/>
            <person name="Mitreva M."/>
            <person name="Roeseler W."/>
            <person name="Tian H."/>
            <person name="Witte H."/>
            <person name="Yang S.P."/>
            <person name="Wilson R.K."/>
            <person name="Sommer R.J."/>
        </authorList>
    </citation>
    <scope>NUCLEOTIDE SEQUENCE [LARGE SCALE GENOMIC DNA]</scope>
    <source>
        <strain evidence="13">PS312</strain>
    </source>
</reference>
<dbReference type="GO" id="GO:0009922">
    <property type="term" value="F:fatty acid elongase activity"/>
    <property type="evidence" value="ECO:0000318"/>
    <property type="project" value="GO_Central"/>
</dbReference>
<keyword evidence="7 11" id="KW-1133">Transmembrane helix</keyword>
<dbReference type="Pfam" id="PF03015">
    <property type="entry name" value="Sterile"/>
    <property type="match status" value="1"/>
</dbReference>
<feature type="transmembrane region" description="Helical" evidence="11">
    <location>
        <begin position="245"/>
        <end position="265"/>
    </location>
</feature>
<evidence type="ECO:0000256" key="6">
    <source>
        <dbReference type="ARBA" id="ARBA00022832"/>
    </source>
</evidence>
<feature type="transmembrane region" description="Helical" evidence="11">
    <location>
        <begin position="327"/>
        <end position="345"/>
    </location>
</feature>
<dbReference type="SUPFAM" id="SSF51735">
    <property type="entry name" value="NAD(P)-binding Rossmann-fold domains"/>
    <property type="match status" value="1"/>
</dbReference>
<dbReference type="InterPro" id="IPR013120">
    <property type="entry name" value="FAR_NAD-bd"/>
</dbReference>
<evidence type="ECO:0000256" key="7">
    <source>
        <dbReference type="ARBA" id="ARBA00022989"/>
    </source>
</evidence>
<dbReference type="AlphaFoldDB" id="A0A2A6CNG7"/>
<organism evidence="12 13">
    <name type="scientific">Pristionchus pacificus</name>
    <name type="common">Parasitic nematode worm</name>
    <dbReference type="NCBI Taxonomy" id="54126"/>
    <lineage>
        <taxon>Eukaryota</taxon>
        <taxon>Metazoa</taxon>
        <taxon>Ecdysozoa</taxon>
        <taxon>Nematoda</taxon>
        <taxon>Chromadorea</taxon>
        <taxon>Rhabditida</taxon>
        <taxon>Rhabditina</taxon>
        <taxon>Diplogasteromorpha</taxon>
        <taxon>Diplogasteroidea</taxon>
        <taxon>Neodiplogasteridae</taxon>
        <taxon>Pristionchus</taxon>
    </lineage>
</organism>
<reference evidence="12" key="2">
    <citation type="submission" date="2022-06" db="UniProtKB">
        <authorList>
            <consortium name="EnsemblMetazoa"/>
        </authorList>
    </citation>
    <scope>IDENTIFICATION</scope>
    <source>
        <strain evidence="12">PS312</strain>
    </source>
</reference>
<feature type="transmembrane region" description="Helical" evidence="11">
    <location>
        <begin position="115"/>
        <end position="136"/>
    </location>
</feature>
<dbReference type="Proteomes" id="UP000005239">
    <property type="component" value="Unassembled WGS sequence"/>
</dbReference>
<dbReference type="GO" id="GO:0034625">
    <property type="term" value="P:fatty acid elongation, monounsaturated fatty acid"/>
    <property type="evidence" value="ECO:0000318"/>
    <property type="project" value="GO_Central"/>
</dbReference>
<dbReference type="Pfam" id="PF07993">
    <property type="entry name" value="NAD_binding_4"/>
    <property type="match status" value="2"/>
</dbReference>
<evidence type="ECO:0000256" key="1">
    <source>
        <dbReference type="ARBA" id="ARBA00004141"/>
    </source>
</evidence>
<dbReference type="GO" id="GO:0034626">
    <property type="term" value="P:fatty acid elongation, polyunsaturated fatty acid"/>
    <property type="evidence" value="ECO:0000318"/>
    <property type="project" value="GO_Central"/>
</dbReference>
<dbReference type="InterPro" id="IPR030457">
    <property type="entry name" value="ELO_CS"/>
</dbReference>
<keyword evidence="6 11" id="KW-0276">Fatty acid metabolism</keyword>
<comment type="pathway">
    <text evidence="2">Lipid metabolism; fatty acid biosynthesis.</text>
</comment>
<comment type="subcellular location">
    <subcellularLocation>
        <location evidence="1">Membrane</location>
        <topology evidence="1">Multi-pass membrane protein</topology>
    </subcellularLocation>
</comment>
<dbReference type="PANTHER" id="PTHR11157:SF26">
    <property type="entry name" value="ELONGATION OF LONG CHAIN FATTY ACIDS PROTEIN 1"/>
    <property type="match status" value="1"/>
</dbReference>
<dbReference type="InterPro" id="IPR033640">
    <property type="entry name" value="FAR_C"/>
</dbReference>
<feature type="transmembrane region" description="Helical" evidence="11">
    <location>
        <begin position="403"/>
        <end position="420"/>
    </location>
</feature>
<evidence type="ECO:0000256" key="10">
    <source>
        <dbReference type="ARBA" id="ARBA00023160"/>
    </source>
</evidence>
<comment type="similarity">
    <text evidence="11">Belongs to the ELO family.</text>
</comment>
<proteinExistence type="inferred from homology"/>
<name>A0A2A6CNG7_PRIPA</name>
<dbReference type="InterPro" id="IPR036291">
    <property type="entry name" value="NAD(P)-bd_dom_sf"/>
</dbReference>
<dbReference type="GO" id="GO:0030148">
    <property type="term" value="P:sphingolipid biosynthetic process"/>
    <property type="evidence" value="ECO:0000318"/>
    <property type="project" value="GO_Central"/>
</dbReference>
<keyword evidence="3 11" id="KW-0444">Lipid biosynthesis</keyword>
<evidence type="ECO:0000256" key="2">
    <source>
        <dbReference type="ARBA" id="ARBA00005194"/>
    </source>
</evidence>